<dbReference type="GeneID" id="54586542"/>
<evidence type="ECO:0000313" key="3">
    <source>
        <dbReference type="Proteomes" id="UP000800094"/>
    </source>
</evidence>
<protein>
    <recommendedName>
        <fullName evidence="4">Secreted protein</fullName>
    </recommendedName>
</protein>
<evidence type="ECO:0008006" key="4">
    <source>
        <dbReference type="Google" id="ProtNLM"/>
    </source>
</evidence>
<gene>
    <name evidence="2" type="ORF">BU26DRAFT_563823</name>
</gene>
<sequence length="95" mass="9809">MKAFLSVFAGLVATITALPGMSPVSGLEKRDCVIPSGSNATSTIPSSFARAGAELCSTAMMNMMSRGPIAKRIMEALGAFESSSLRLSTSAGWYG</sequence>
<dbReference type="EMBL" id="ML987194">
    <property type="protein sequence ID" value="KAF2249933.1"/>
    <property type="molecule type" value="Genomic_DNA"/>
</dbReference>
<name>A0A6A6IKB8_9PLEO</name>
<dbReference type="Proteomes" id="UP000800094">
    <property type="component" value="Unassembled WGS sequence"/>
</dbReference>
<feature type="signal peptide" evidence="1">
    <location>
        <begin position="1"/>
        <end position="17"/>
    </location>
</feature>
<evidence type="ECO:0000256" key="1">
    <source>
        <dbReference type="SAM" id="SignalP"/>
    </source>
</evidence>
<evidence type="ECO:0000313" key="2">
    <source>
        <dbReference type="EMBL" id="KAF2249933.1"/>
    </source>
</evidence>
<feature type="chain" id="PRO_5025692228" description="Secreted protein" evidence="1">
    <location>
        <begin position="18"/>
        <end position="95"/>
    </location>
</feature>
<accession>A0A6A6IKB8</accession>
<reference evidence="2" key="1">
    <citation type="journal article" date="2020" name="Stud. Mycol.">
        <title>101 Dothideomycetes genomes: a test case for predicting lifestyles and emergence of pathogens.</title>
        <authorList>
            <person name="Haridas S."/>
            <person name="Albert R."/>
            <person name="Binder M."/>
            <person name="Bloem J."/>
            <person name="Labutti K."/>
            <person name="Salamov A."/>
            <person name="Andreopoulos B."/>
            <person name="Baker S."/>
            <person name="Barry K."/>
            <person name="Bills G."/>
            <person name="Bluhm B."/>
            <person name="Cannon C."/>
            <person name="Castanera R."/>
            <person name="Culley D."/>
            <person name="Daum C."/>
            <person name="Ezra D."/>
            <person name="Gonzalez J."/>
            <person name="Henrissat B."/>
            <person name="Kuo A."/>
            <person name="Liang C."/>
            <person name="Lipzen A."/>
            <person name="Lutzoni F."/>
            <person name="Magnuson J."/>
            <person name="Mondo S."/>
            <person name="Nolan M."/>
            <person name="Ohm R."/>
            <person name="Pangilinan J."/>
            <person name="Park H.-J."/>
            <person name="Ramirez L."/>
            <person name="Alfaro M."/>
            <person name="Sun H."/>
            <person name="Tritt A."/>
            <person name="Yoshinaga Y."/>
            <person name="Zwiers L.-H."/>
            <person name="Turgeon B."/>
            <person name="Goodwin S."/>
            <person name="Spatafora J."/>
            <person name="Crous P."/>
            <person name="Grigoriev I."/>
        </authorList>
    </citation>
    <scope>NUCLEOTIDE SEQUENCE</scope>
    <source>
        <strain evidence="2">CBS 122368</strain>
    </source>
</reference>
<dbReference type="AlphaFoldDB" id="A0A6A6IKB8"/>
<organism evidence="2 3">
    <name type="scientific">Trematosphaeria pertusa</name>
    <dbReference type="NCBI Taxonomy" id="390896"/>
    <lineage>
        <taxon>Eukaryota</taxon>
        <taxon>Fungi</taxon>
        <taxon>Dikarya</taxon>
        <taxon>Ascomycota</taxon>
        <taxon>Pezizomycotina</taxon>
        <taxon>Dothideomycetes</taxon>
        <taxon>Pleosporomycetidae</taxon>
        <taxon>Pleosporales</taxon>
        <taxon>Massarineae</taxon>
        <taxon>Trematosphaeriaceae</taxon>
        <taxon>Trematosphaeria</taxon>
    </lineage>
</organism>
<keyword evidence="1" id="KW-0732">Signal</keyword>
<dbReference type="RefSeq" id="XP_033684937.1">
    <property type="nucleotide sequence ID" value="XM_033833212.1"/>
</dbReference>
<proteinExistence type="predicted"/>
<keyword evidence="3" id="KW-1185">Reference proteome</keyword>